<dbReference type="Proteomes" id="UP001597460">
    <property type="component" value="Unassembled WGS sequence"/>
</dbReference>
<accession>A0ABW5JFF6</accession>
<gene>
    <name evidence="2" type="ORF">ACFSVN_01800</name>
</gene>
<evidence type="ECO:0000313" key="2">
    <source>
        <dbReference type="EMBL" id="MFD2531173.1"/>
    </source>
</evidence>
<reference evidence="3" key="1">
    <citation type="journal article" date="2019" name="Int. J. Syst. Evol. Microbiol.">
        <title>The Global Catalogue of Microorganisms (GCM) 10K type strain sequencing project: providing services to taxonomists for standard genome sequencing and annotation.</title>
        <authorList>
            <consortium name="The Broad Institute Genomics Platform"/>
            <consortium name="The Broad Institute Genome Sequencing Center for Infectious Disease"/>
            <person name="Wu L."/>
            <person name="Ma J."/>
        </authorList>
    </citation>
    <scope>NUCLEOTIDE SEQUENCE [LARGE SCALE GENOMIC DNA]</scope>
    <source>
        <strain evidence="3">KCTC 52042</strain>
    </source>
</reference>
<feature type="signal peptide" evidence="1">
    <location>
        <begin position="1"/>
        <end position="25"/>
    </location>
</feature>
<evidence type="ECO:0000256" key="1">
    <source>
        <dbReference type="SAM" id="SignalP"/>
    </source>
</evidence>
<name>A0ABW5JFF6_9BACT</name>
<evidence type="ECO:0008006" key="4">
    <source>
        <dbReference type="Google" id="ProtNLM"/>
    </source>
</evidence>
<proteinExistence type="predicted"/>
<comment type="caution">
    <text evidence="2">The sequence shown here is derived from an EMBL/GenBank/DDBJ whole genome shotgun (WGS) entry which is preliminary data.</text>
</comment>
<sequence>MFTLKNRFISGLLILCFMLSFNSCKKDSGGPSLDGDLRYLVEGNEGESVFLSFNAYTENEINFETIGTVTINSSGSAEGDLEDGNYSGYQLQASSFGGDNPSITLKLLSDGDVLGEIDEPNNDGIYIVEVGEIPEFDF</sequence>
<organism evidence="2 3">
    <name type="scientific">Gracilimonas halophila</name>
    <dbReference type="NCBI Taxonomy" id="1834464"/>
    <lineage>
        <taxon>Bacteria</taxon>
        <taxon>Pseudomonadati</taxon>
        <taxon>Balneolota</taxon>
        <taxon>Balneolia</taxon>
        <taxon>Balneolales</taxon>
        <taxon>Balneolaceae</taxon>
        <taxon>Gracilimonas</taxon>
    </lineage>
</organism>
<keyword evidence="3" id="KW-1185">Reference proteome</keyword>
<protein>
    <recommendedName>
        <fullName evidence="4">CHRD domain-containing protein</fullName>
    </recommendedName>
</protein>
<evidence type="ECO:0000313" key="3">
    <source>
        <dbReference type="Proteomes" id="UP001597460"/>
    </source>
</evidence>
<keyword evidence="1" id="KW-0732">Signal</keyword>
<feature type="chain" id="PRO_5045379860" description="CHRD domain-containing protein" evidence="1">
    <location>
        <begin position="26"/>
        <end position="138"/>
    </location>
</feature>
<dbReference type="EMBL" id="JBHULI010000002">
    <property type="protein sequence ID" value="MFD2531173.1"/>
    <property type="molecule type" value="Genomic_DNA"/>
</dbReference>